<evidence type="ECO:0000256" key="3">
    <source>
        <dbReference type="ARBA" id="ARBA00023194"/>
    </source>
</evidence>
<dbReference type="Proteomes" id="UP001202281">
    <property type="component" value="Unassembled WGS sequence"/>
</dbReference>
<evidence type="ECO:0000256" key="2">
    <source>
        <dbReference type="ARBA" id="ARBA00023002"/>
    </source>
</evidence>
<proteinExistence type="predicted"/>
<keyword evidence="6" id="KW-1185">Reference proteome</keyword>
<dbReference type="RefSeq" id="WP_243922796.1">
    <property type="nucleotide sequence ID" value="NZ_JALHLG010000029.1"/>
</dbReference>
<dbReference type="GO" id="GO:0051213">
    <property type="term" value="F:dioxygenase activity"/>
    <property type="evidence" value="ECO:0007669"/>
    <property type="project" value="UniProtKB-KW"/>
</dbReference>
<protein>
    <submittedName>
        <fullName evidence="5">TauD/TfdA family dioxygenase</fullName>
    </submittedName>
</protein>
<dbReference type="InterPro" id="IPR042098">
    <property type="entry name" value="TauD-like_sf"/>
</dbReference>
<keyword evidence="5" id="KW-0223">Dioxygenase</keyword>
<dbReference type="InterPro" id="IPR003819">
    <property type="entry name" value="TauD/TfdA-like"/>
</dbReference>
<dbReference type="InterPro" id="IPR050411">
    <property type="entry name" value="AlphaKG_dependent_hydroxylases"/>
</dbReference>
<dbReference type="EMBL" id="JALHLG010000029">
    <property type="protein sequence ID" value="MCJ2188284.1"/>
    <property type="molecule type" value="Genomic_DNA"/>
</dbReference>
<accession>A0ABT0BTA0</accession>
<sequence>MNLAIGHADRLVEVTPLFGADDEALQIRPRNEAAPTPASWRGLWDEAQGLASRHLRQAGALLFRDCAPPDETLFRTFAASFGSSLIGYDFASTPRTAVGDGVYTSTEYPAHQTIPLHNEQSYTLTWPKRIWFHCVTAPQSGGETPIADSRQIFARIDPAIREEFTAKGLTYTRNYGNGLDLPWQDAFGTTDRASIQRYCEANRIVCEWTPDGELRTQQTCQAVARHPQTGDDVWFNQAHLFHPSNLPPTVRETLLAVVGSTRALPRHVCFGDGTEICEQAMSHVRQVLDECTRAFPWRTGDILMLDNMLTAHARAPFSGPRRIVVAMADPVRSALLSS</sequence>
<evidence type="ECO:0000259" key="4">
    <source>
        <dbReference type="Pfam" id="PF02668"/>
    </source>
</evidence>
<organism evidence="5 6">
    <name type="scientific">Novosphingobium beihaiensis</name>
    <dbReference type="NCBI Taxonomy" id="2930389"/>
    <lineage>
        <taxon>Bacteria</taxon>
        <taxon>Pseudomonadati</taxon>
        <taxon>Pseudomonadota</taxon>
        <taxon>Alphaproteobacteria</taxon>
        <taxon>Sphingomonadales</taxon>
        <taxon>Sphingomonadaceae</taxon>
        <taxon>Novosphingobium</taxon>
    </lineage>
</organism>
<dbReference type="PANTHER" id="PTHR10696:SF56">
    <property type="entry name" value="TAUD_TFDA-LIKE DOMAIN-CONTAINING PROTEIN"/>
    <property type="match status" value="1"/>
</dbReference>
<keyword evidence="3" id="KW-0045">Antibiotic biosynthesis</keyword>
<dbReference type="Pfam" id="PF02668">
    <property type="entry name" value="TauD"/>
    <property type="match status" value="1"/>
</dbReference>
<gene>
    <name evidence="5" type="ORF">MTR66_15865</name>
</gene>
<feature type="domain" description="TauD/TfdA-like" evidence="4">
    <location>
        <begin position="48"/>
        <end position="326"/>
    </location>
</feature>
<dbReference type="PANTHER" id="PTHR10696">
    <property type="entry name" value="GAMMA-BUTYROBETAINE HYDROXYLASE-RELATED"/>
    <property type="match status" value="1"/>
</dbReference>
<name>A0ABT0BTA0_9SPHN</name>
<comment type="caution">
    <text evidence="5">The sequence shown here is derived from an EMBL/GenBank/DDBJ whole genome shotgun (WGS) entry which is preliminary data.</text>
</comment>
<evidence type="ECO:0000256" key="1">
    <source>
        <dbReference type="ARBA" id="ARBA00001954"/>
    </source>
</evidence>
<dbReference type="Gene3D" id="3.60.130.10">
    <property type="entry name" value="Clavaminate synthase-like"/>
    <property type="match status" value="1"/>
</dbReference>
<keyword evidence="2" id="KW-0560">Oxidoreductase</keyword>
<evidence type="ECO:0000313" key="6">
    <source>
        <dbReference type="Proteomes" id="UP001202281"/>
    </source>
</evidence>
<reference evidence="5 6" key="1">
    <citation type="submission" date="2022-04" db="EMBL/GenBank/DDBJ databases">
        <title>Identification of a novel bacterium isolated from mangrove sediments.</title>
        <authorList>
            <person name="Pan X."/>
        </authorList>
    </citation>
    <scope>NUCLEOTIDE SEQUENCE [LARGE SCALE GENOMIC DNA]</scope>
    <source>
        <strain evidence="5 6">B2638</strain>
    </source>
</reference>
<comment type="cofactor">
    <cofactor evidence="1">
        <name>Fe(2+)</name>
        <dbReference type="ChEBI" id="CHEBI:29033"/>
    </cofactor>
</comment>
<dbReference type="SUPFAM" id="SSF51197">
    <property type="entry name" value="Clavaminate synthase-like"/>
    <property type="match status" value="1"/>
</dbReference>
<evidence type="ECO:0000313" key="5">
    <source>
        <dbReference type="EMBL" id="MCJ2188284.1"/>
    </source>
</evidence>